<dbReference type="Proteomes" id="UP000279600">
    <property type="component" value="Chromosome"/>
</dbReference>
<dbReference type="OrthoDB" id="1427074at2"/>
<sequence>MKSCHYILKTMITAIAVICFYACTDNLKEIEKMQVVSNEPIGEIENMLLKHTDSGYIKVTLAGPRMLDFTNDAFPYMEFPDGVYVKVYEQPLDSTVFTTITSDYGILYQAVELVDMRGNVTIVSSDGTVFNGDQLYWDQKAEWIFTNEEFTINFDTTGKSTGDILDSNEALTDALVRNSNDTFYVNKTDE</sequence>
<evidence type="ECO:0000313" key="1">
    <source>
        <dbReference type="EMBL" id="AZQ45174.1"/>
    </source>
</evidence>
<proteinExistence type="predicted"/>
<reference evidence="1 2" key="1">
    <citation type="submission" date="2018-12" db="EMBL/GenBank/DDBJ databases">
        <title>Complete genome of Nonlabens sp. MJ115.</title>
        <authorList>
            <person name="Choi H.S."/>
            <person name="Jung J."/>
        </authorList>
    </citation>
    <scope>NUCLEOTIDE SEQUENCE [LARGE SCALE GENOMIC DNA]</scope>
    <source>
        <strain evidence="1 2">MJ115</strain>
    </source>
</reference>
<protein>
    <submittedName>
        <fullName evidence="1">LPS export ABC transporter periplasmic protein LptC</fullName>
    </submittedName>
</protein>
<keyword evidence="2" id="KW-1185">Reference proteome</keyword>
<dbReference type="NCBIfam" id="TIGR04409">
    <property type="entry name" value="LptC_YrbK"/>
    <property type="match status" value="1"/>
</dbReference>
<accession>A0A3S9N1C2</accession>
<name>A0A3S9N1C2_9FLAO</name>
<dbReference type="GO" id="GO:0015221">
    <property type="term" value="F:lipopolysaccharide transmembrane transporter activity"/>
    <property type="evidence" value="ECO:0007669"/>
    <property type="project" value="InterPro"/>
</dbReference>
<organism evidence="1 2">
    <name type="scientific">Nonlabens ponticola</name>
    <dbReference type="NCBI Taxonomy" id="2496866"/>
    <lineage>
        <taxon>Bacteria</taxon>
        <taxon>Pseudomonadati</taxon>
        <taxon>Bacteroidota</taxon>
        <taxon>Flavobacteriia</taxon>
        <taxon>Flavobacteriales</taxon>
        <taxon>Flavobacteriaceae</taxon>
        <taxon>Nonlabens</taxon>
    </lineage>
</organism>
<dbReference type="InterPro" id="IPR026265">
    <property type="entry name" value="LptC"/>
</dbReference>
<evidence type="ECO:0000313" key="2">
    <source>
        <dbReference type="Proteomes" id="UP000279600"/>
    </source>
</evidence>
<gene>
    <name evidence="1" type="primary">lptC</name>
    <name evidence="1" type="ORF">EJ995_04990</name>
</gene>
<dbReference type="AlphaFoldDB" id="A0A3S9N1C2"/>
<dbReference type="KEGG" id="noj:EJ995_04990"/>
<dbReference type="EMBL" id="CP034549">
    <property type="protein sequence ID" value="AZQ45174.1"/>
    <property type="molecule type" value="Genomic_DNA"/>
</dbReference>
<dbReference type="GO" id="GO:0005886">
    <property type="term" value="C:plasma membrane"/>
    <property type="evidence" value="ECO:0007669"/>
    <property type="project" value="InterPro"/>
</dbReference>